<dbReference type="AlphaFoldDB" id="A0A9N8VHQ7"/>
<keyword evidence="2" id="KW-0812">Transmembrane</keyword>
<comment type="caution">
    <text evidence="3">The sequence shown here is derived from an EMBL/GenBank/DDBJ whole genome shotgun (WGS) entry which is preliminary data.</text>
</comment>
<keyword evidence="4" id="KW-1185">Reference proteome</keyword>
<dbReference type="GO" id="GO:0006874">
    <property type="term" value="P:intracellular calcium ion homeostasis"/>
    <property type="evidence" value="ECO:0007669"/>
    <property type="project" value="TreeGrafter"/>
</dbReference>
<evidence type="ECO:0000256" key="2">
    <source>
        <dbReference type="SAM" id="Phobius"/>
    </source>
</evidence>
<keyword evidence="2" id="KW-0472">Membrane</keyword>
<proteinExistence type="predicted"/>
<dbReference type="GO" id="GO:0016020">
    <property type="term" value="C:membrane"/>
    <property type="evidence" value="ECO:0007669"/>
    <property type="project" value="InterPro"/>
</dbReference>
<dbReference type="EMBL" id="CAJVPY010000174">
    <property type="protein sequence ID" value="CAG8455544.1"/>
    <property type="molecule type" value="Genomic_DNA"/>
</dbReference>
<dbReference type="OrthoDB" id="1699231at2759"/>
<evidence type="ECO:0000256" key="1">
    <source>
        <dbReference type="ARBA" id="ARBA00023065"/>
    </source>
</evidence>
<feature type="transmembrane region" description="Helical" evidence="2">
    <location>
        <begin position="80"/>
        <end position="102"/>
    </location>
</feature>
<dbReference type="Proteomes" id="UP000789405">
    <property type="component" value="Unassembled WGS sequence"/>
</dbReference>
<gene>
    <name evidence="3" type="ORF">DERYTH_LOCUS744</name>
</gene>
<evidence type="ECO:0000313" key="3">
    <source>
        <dbReference type="EMBL" id="CAG8455544.1"/>
    </source>
</evidence>
<accession>A0A9N8VHQ7</accession>
<organism evidence="3 4">
    <name type="scientific">Dentiscutata erythropus</name>
    <dbReference type="NCBI Taxonomy" id="1348616"/>
    <lineage>
        <taxon>Eukaryota</taxon>
        <taxon>Fungi</taxon>
        <taxon>Fungi incertae sedis</taxon>
        <taxon>Mucoromycota</taxon>
        <taxon>Glomeromycotina</taxon>
        <taxon>Glomeromycetes</taxon>
        <taxon>Diversisporales</taxon>
        <taxon>Gigasporaceae</taxon>
        <taxon>Dentiscutata</taxon>
    </lineage>
</organism>
<reference evidence="3" key="1">
    <citation type="submission" date="2021-06" db="EMBL/GenBank/DDBJ databases">
        <authorList>
            <person name="Kallberg Y."/>
            <person name="Tangrot J."/>
            <person name="Rosling A."/>
        </authorList>
    </citation>
    <scope>NUCLEOTIDE SEQUENCE</scope>
    <source>
        <strain evidence="3">MA453B</strain>
    </source>
</reference>
<keyword evidence="1" id="KW-0813">Transport</keyword>
<protein>
    <submittedName>
        <fullName evidence="3">843_t:CDS:1</fullName>
    </submittedName>
</protein>
<keyword evidence="1" id="KW-0406">Ion transport</keyword>
<dbReference type="PANTHER" id="PTHR31503:SF22">
    <property type="entry name" value="VACUOLAR CALCIUM ION TRANSPORTER"/>
    <property type="match status" value="1"/>
</dbReference>
<sequence length="117" mass="12629">MPGNSVNPTSPTFSEVLEIIIKSSWLNWLLVFFPLGILADFLFHWTGLVTFALNILAIILLASLLNLATEEICNQKGGSIAGILGTAFGNVVELIISIFALIHGEIEVVQASMLGKF</sequence>
<dbReference type="InterPro" id="IPR004713">
    <property type="entry name" value="CaH_exchang"/>
</dbReference>
<dbReference type="GO" id="GO:0015369">
    <property type="term" value="F:calcium:proton antiporter activity"/>
    <property type="evidence" value="ECO:0007669"/>
    <property type="project" value="TreeGrafter"/>
</dbReference>
<dbReference type="PANTHER" id="PTHR31503">
    <property type="entry name" value="VACUOLAR CALCIUM ION TRANSPORTER"/>
    <property type="match status" value="1"/>
</dbReference>
<keyword evidence="2" id="KW-1133">Transmembrane helix</keyword>
<name>A0A9N8VHQ7_9GLOM</name>
<evidence type="ECO:0000313" key="4">
    <source>
        <dbReference type="Proteomes" id="UP000789405"/>
    </source>
</evidence>
<feature type="transmembrane region" description="Helical" evidence="2">
    <location>
        <begin position="51"/>
        <end position="68"/>
    </location>
</feature>